<protein>
    <submittedName>
        <fullName evidence="7">IS4 family transposase</fullName>
    </submittedName>
</protein>
<dbReference type="EMBL" id="JAPDPJ010000200">
    <property type="protein sequence ID" value="MCW3789755.1"/>
    <property type="molecule type" value="Genomic_DNA"/>
</dbReference>
<dbReference type="GO" id="GO:0004803">
    <property type="term" value="F:transposase activity"/>
    <property type="evidence" value="ECO:0007669"/>
    <property type="project" value="InterPro"/>
</dbReference>
<dbReference type="InterPro" id="IPR047952">
    <property type="entry name" value="Transpos_IS4"/>
</dbReference>
<evidence type="ECO:0000313" key="8">
    <source>
        <dbReference type="Proteomes" id="UP001209229"/>
    </source>
</evidence>
<dbReference type="AlphaFoldDB" id="A0AAE3MAH2"/>
<evidence type="ECO:0000256" key="1">
    <source>
        <dbReference type="ARBA" id="ARBA00010075"/>
    </source>
</evidence>
<sequence>MKTNLTLFAQIIQTLCRNSFSALTKKHQTDKHNKGIDSWTHLITMLFCQFSKLNSLRDVTNGLKSASGNLNHLGLKISPSKSSLSYQNQNREWQLFQDYYFKLLHKLTSIAQFRQTRFRIKSKILLLDSTTISLCLNLFDWARYRKKKGAIKLHTLLDFDGCLPVYINLSDGKLNDAKAAKEIILPADSVVVADRAYVDFENLYRWHRGKSHFVVRLKKSVKFLRLKDRELPENRHQHILVDEFIELEDAKTFNKYPKKLRRVVVWDEVNQQTIELITNQFTWTANTISDLYKARWEIEQFFKDIKQLLKIKSFLGTSPNAVLIQIWTAMITILIIKYLKASATYGWCMSNLVAFLRLNLLVKFDLNKLLDNPFKQDTKPIPISVHVQGKLFEWGD</sequence>
<feature type="domain" description="Transposase IS4-like" evidence="5">
    <location>
        <begin position="122"/>
        <end position="334"/>
    </location>
</feature>
<evidence type="ECO:0000259" key="6">
    <source>
        <dbReference type="Pfam" id="PF14294"/>
    </source>
</evidence>
<dbReference type="GO" id="GO:0006313">
    <property type="term" value="P:DNA transposition"/>
    <property type="evidence" value="ECO:0007669"/>
    <property type="project" value="InterPro"/>
</dbReference>
<evidence type="ECO:0000259" key="5">
    <source>
        <dbReference type="Pfam" id="PF01609"/>
    </source>
</evidence>
<feature type="domain" description="DUF4372" evidence="6">
    <location>
        <begin position="4"/>
        <end position="76"/>
    </location>
</feature>
<keyword evidence="8" id="KW-1185">Reference proteome</keyword>
<dbReference type="InterPro" id="IPR002559">
    <property type="entry name" value="Transposase_11"/>
</dbReference>
<dbReference type="NCBIfam" id="NF033592">
    <property type="entry name" value="transpos_IS4_1"/>
    <property type="match status" value="1"/>
</dbReference>
<dbReference type="GO" id="GO:0003677">
    <property type="term" value="F:DNA binding"/>
    <property type="evidence" value="ECO:0007669"/>
    <property type="project" value="UniProtKB-KW"/>
</dbReference>
<dbReference type="Pfam" id="PF14294">
    <property type="entry name" value="DUF4372"/>
    <property type="match status" value="1"/>
</dbReference>
<comment type="caution">
    <text evidence="7">The sequence shown here is derived from an EMBL/GenBank/DDBJ whole genome shotgun (WGS) entry which is preliminary data.</text>
</comment>
<dbReference type="PANTHER" id="PTHR33258:SF1">
    <property type="entry name" value="TRANSPOSASE INSL FOR INSERTION SEQUENCE ELEMENT IS186A-RELATED"/>
    <property type="match status" value="1"/>
</dbReference>
<keyword evidence="3" id="KW-0238">DNA-binding</keyword>
<dbReference type="PANTHER" id="PTHR33258">
    <property type="entry name" value="TRANSPOSASE INSL FOR INSERTION SEQUENCE ELEMENT IS186A-RELATED"/>
    <property type="match status" value="1"/>
</dbReference>
<organism evidence="7 8">
    <name type="scientific">Plebeiibacterium sediminum</name>
    <dbReference type="NCBI Taxonomy" id="2992112"/>
    <lineage>
        <taxon>Bacteria</taxon>
        <taxon>Pseudomonadati</taxon>
        <taxon>Bacteroidota</taxon>
        <taxon>Bacteroidia</taxon>
        <taxon>Marinilabiliales</taxon>
        <taxon>Marinilabiliaceae</taxon>
        <taxon>Plebeiibacterium</taxon>
    </lineage>
</organism>
<dbReference type="SUPFAM" id="SSF53098">
    <property type="entry name" value="Ribonuclease H-like"/>
    <property type="match status" value="1"/>
</dbReference>
<evidence type="ECO:0000256" key="2">
    <source>
        <dbReference type="ARBA" id="ARBA00022578"/>
    </source>
</evidence>
<name>A0AAE3MAH2_9BACT</name>
<keyword evidence="4" id="KW-0233">DNA recombination</keyword>
<evidence type="ECO:0000256" key="3">
    <source>
        <dbReference type="ARBA" id="ARBA00023125"/>
    </source>
</evidence>
<accession>A0AAE3MAH2</accession>
<dbReference type="Gene3D" id="3.90.350.10">
    <property type="entry name" value="Transposase Inhibitor Protein From Tn5, Chain A, domain 1"/>
    <property type="match status" value="1"/>
</dbReference>
<dbReference type="Pfam" id="PF01609">
    <property type="entry name" value="DDE_Tnp_1"/>
    <property type="match status" value="1"/>
</dbReference>
<dbReference type="Proteomes" id="UP001209229">
    <property type="component" value="Unassembled WGS sequence"/>
</dbReference>
<dbReference type="RefSeq" id="WP_301193300.1">
    <property type="nucleotide sequence ID" value="NZ_JAPDPJ010000200.1"/>
</dbReference>
<proteinExistence type="inferred from homology"/>
<keyword evidence="2" id="KW-0815">Transposition</keyword>
<gene>
    <name evidence="7" type="ORF">OM075_25070</name>
</gene>
<dbReference type="InterPro" id="IPR012337">
    <property type="entry name" value="RNaseH-like_sf"/>
</dbReference>
<dbReference type="InterPro" id="IPR025399">
    <property type="entry name" value="DUF4372"/>
</dbReference>
<evidence type="ECO:0000313" key="7">
    <source>
        <dbReference type="EMBL" id="MCW3789755.1"/>
    </source>
</evidence>
<comment type="similarity">
    <text evidence="1">Belongs to the transposase 11 family.</text>
</comment>
<reference evidence="7" key="1">
    <citation type="submission" date="2022-10" db="EMBL/GenBank/DDBJ databases">
        <authorList>
            <person name="Yu W.X."/>
        </authorList>
    </citation>
    <scope>NUCLEOTIDE SEQUENCE</scope>
    <source>
        <strain evidence="7">AAT</strain>
    </source>
</reference>
<evidence type="ECO:0000256" key="4">
    <source>
        <dbReference type="ARBA" id="ARBA00023172"/>
    </source>
</evidence>